<sequence>MCTHLSLMVDVAVNSLNSHGRRNVAGMRPNAGAMGGLADGENNERTRVDAV</sequence>
<gene>
    <name evidence="2" type="ORF">SPMU_03520</name>
</gene>
<protein>
    <submittedName>
        <fullName evidence="2">Uncharacterized protein</fullName>
    </submittedName>
</protein>
<evidence type="ECO:0000313" key="2">
    <source>
        <dbReference type="EMBL" id="OWK32031.1"/>
    </source>
</evidence>
<name>A0A245ZQN3_9SPHN</name>
<feature type="compositionally biased region" description="Basic and acidic residues" evidence="1">
    <location>
        <begin position="42"/>
        <end position="51"/>
    </location>
</feature>
<organism evidence="2 3">
    <name type="scientific">Sphingomonas mucosissima</name>
    <dbReference type="NCBI Taxonomy" id="370959"/>
    <lineage>
        <taxon>Bacteria</taxon>
        <taxon>Pseudomonadati</taxon>
        <taxon>Pseudomonadota</taxon>
        <taxon>Alphaproteobacteria</taxon>
        <taxon>Sphingomonadales</taxon>
        <taxon>Sphingomonadaceae</taxon>
        <taxon>Sphingomonas</taxon>
    </lineage>
</organism>
<accession>A0A245ZQN3</accession>
<proteinExistence type="predicted"/>
<comment type="caution">
    <text evidence="2">The sequence shown here is derived from an EMBL/GenBank/DDBJ whole genome shotgun (WGS) entry which is preliminary data.</text>
</comment>
<evidence type="ECO:0000313" key="3">
    <source>
        <dbReference type="Proteomes" id="UP000197783"/>
    </source>
</evidence>
<feature type="region of interest" description="Disordered" evidence="1">
    <location>
        <begin position="24"/>
        <end position="51"/>
    </location>
</feature>
<reference evidence="2 3" key="1">
    <citation type="submission" date="2017-03" db="EMBL/GenBank/DDBJ databases">
        <title>Genome sequence of Sphingomonas mucosissima DSM 17494.</title>
        <authorList>
            <person name="Poehlein A."/>
            <person name="Wuebbeler J.H."/>
            <person name="Steinbuechel A."/>
            <person name="Daniel R."/>
        </authorList>
    </citation>
    <scope>NUCLEOTIDE SEQUENCE [LARGE SCALE GENOMIC DNA]</scope>
    <source>
        <strain evidence="2 3">DSM 17494</strain>
    </source>
</reference>
<dbReference type="EMBL" id="NBBJ01000001">
    <property type="protein sequence ID" value="OWK32031.1"/>
    <property type="molecule type" value="Genomic_DNA"/>
</dbReference>
<dbReference type="Proteomes" id="UP000197783">
    <property type="component" value="Unassembled WGS sequence"/>
</dbReference>
<dbReference type="AlphaFoldDB" id="A0A245ZQN3"/>
<keyword evidence="3" id="KW-1185">Reference proteome</keyword>
<evidence type="ECO:0000256" key="1">
    <source>
        <dbReference type="SAM" id="MobiDB-lite"/>
    </source>
</evidence>